<dbReference type="PANTHER" id="PTHR21091">
    <property type="entry name" value="METHYLTETRAHYDROFOLATE:HOMOCYSTEINE METHYLTRANSFERASE RELATED"/>
    <property type="match status" value="1"/>
</dbReference>
<comment type="subunit">
    <text evidence="7">Homodimer.</text>
</comment>
<comment type="caution">
    <text evidence="7">Lacks conserved residue(s) required for the propagation of feature annotation.</text>
</comment>
<accession>A0A255H5Y6</accession>
<evidence type="ECO:0000256" key="7">
    <source>
        <dbReference type="HAMAP-Rule" id="MF_00218"/>
    </source>
</evidence>
<comment type="similarity">
    <text evidence="2 7 9">Belongs to the uroporphyrinogen decarboxylase family.</text>
</comment>
<dbReference type="AlphaFoldDB" id="A0A255H5Y6"/>
<name>A0A255H5Y6_9ACTN</name>
<evidence type="ECO:0000259" key="10">
    <source>
        <dbReference type="PROSITE" id="PS00906"/>
    </source>
</evidence>
<gene>
    <name evidence="7" type="primary">hemE</name>
    <name evidence="12" type="ORF">CGZ93_08565</name>
</gene>
<organism evidence="12 13">
    <name type="scientific">Enemella dayhoffiae</name>
    <dbReference type="NCBI Taxonomy" id="2016507"/>
    <lineage>
        <taxon>Bacteria</taxon>
        <taxon>Bacillati</taxon>
        <taxon>Actinomycetota</taxon>
        <taxon>Actinomycetes</taxon>
        <taxon>Propionibacteriales</taxon>
        <taxon>Propionibacteriaceae</taxon>
        <taxon>Enemella</taxon>
    </lineage>
</organism>
<evidence type="ECO:0000256" key="9">
    <source>
        <dbReference type="RuleBase" id="RU004169"/>
    </source>
</evidence>
<feature type="binding site" evidence="7">
    <location>
        <position position="362"/>
    </location>
    <ligand>
        <name>substrate</name>
    </ligand>
</feature>
<dbReference type="EC" id="4.1.1.37" evidence="3 7"/>
<dbReference type="NCBIfam" id="TIGR01464">
    <property type="entry name" value="hemE"/>
    <property type="match status" value="1"/>
</dbReference>
<proteinExistence type="inferred from homology"/>
<dbReference type="PROSITE" id="PS00907">
    <property type="entry name" value="UROD_2"/>
    <property type="match status" value="1"/>
</dbReference>
<keyword evidence="13" id="KW-1185">Reference proteome</keyword>
<dbReference type="Gene3D" id="3.20.20.210">
    <property type="match status" value="1"/>
</dbReference>
<dbReference type="Proteomes" id="UP000216311">
    <property type="component" value="Unassembled WGS sequence"/>
</dbReference>
<reference evidence="12 13" key="1">
    <citation type="submission" date="2017-07" db="EMBL/GenBank/DDBJ databases">
        <title>Draft whole genome sequences of clinical Proprionibacteriaceae strains.</title>
        <authorList>
            <person name="Bernier A.-M."/>
            <person name="Bernard K."/>
            <person name="Domingo M.-C."/>
        </authorList>
    </citation>
    <scope>NUCLEOTIDE SEQUENCE [LARGE SCALE GENOMIC DNA]</scope>
    <source>
        <strain evidence="12 13">NML 130396</strain>
    </source>
</reference>
<evidence type="ECO:0000256" key="2">
    <source>
        <dbReference type="ARBA" id="ARBA00009935"/>
    </source>
</evidence>
<dbReference type="Pfam" id="PF01208">
    <property type="entry name" value="URO-D"/>
    <property type="match status" value="1"/>
</dbReference>
<feature type="binding site" evidence="7">
    <location>
        <position position="193"/>
    </location>
    <ligand>
        <name>substrate</name>
    </ligand>
</feature>
<feature type="binding site" evidence="7">
    <location>
        <begin position="65"/>
        <end position="69"/>
    </location>
    <ligand>
        <name>substrate</name>
    </ligand>
</feature>
<comment type="subcellular location">
    <subcellularLocation>
        <location evidence="7">Cytoplasm</location>
    </subcellularLocation>
</comment>
<keyword evidence="6 7" id="KW-0627">Porphyrin biosynthesis</keyword>
<comment type="function">
    <text evidence="7">Catalyzes the decarboxylation of four acetate groups of uroporphyrinogen-III to yield coproporphyrinogen-III.</text>
</comment>
<dbReference type="PROSITE" id="PS00906">
    <property type="entry name" value="UROD_1"/>
    <property type="match status" value="1"/>
</dbReference>
<evidence type="ECO:0000256" key="3">
    <source>
        <dbReference type="ARBA" id="ARBA00012288"/>
    </source>
</evidence>
<dbReference type="EMBL" id="NMVQ01000012">
    <property type="protein sequence ID" value="OYO21974.1"/>
    <property type="molecule type" value="Genomic_DNA"/>
</dbReference>
<dbReference type="GO" id="GO:0004853">
    <property type="term" value="F:uroporphyrinogen decarboxylase activity"/>
    <property type="evidence" value="ECO:0007669"/>
    <property type="project" value="UniProtKB-UniRule"/>
</dbReference>
<evidence type="ECO:0000256" key="6">
    <source>
        <dbReference type="ARBA" id="ARBA00023244"/>
    </source>
</evidence>
<evidence type="ECO:0000256" key="1">
    <source>
        <dbReference type="ARBA" id="ARBA00004804"/>
    </source>
</evidence>
<evidence type="ECO:0000313" key="12">
    <source>
        <dbReference type="EMBL" id="OYO21974.1"/>
    </source>
</evidence>
<dbReference type="PANTHER" id="PTHR21091:SF169">
    <property type="entry name" value="UROPORPHYRINOGEN DECARBOXYLASE"/>
    <property type="match status" value="1"/>
</dbReference>
<comment type="catalytic activity">
    <reaction evidence="7 8">
        <text>uroporphyrinogen III + 4 H(+) = coproporphyrinogen III + 4 CO2</text>
        <dbReference type="Rhea" id="RHEA:19865"/>
        <dbReference type="ChEBI" id="CHEBI:15378"/>
        <dbReference type="ChEBI" id="CHEBI:16526"/>
        <dbReference type="ChEBI" id="CHEBI:57308"/>
        <dbReference type="ChEBI" id="CHEBI:57309"/>
        <dbReference type="EC" id="4.1.1.37"/>
    </reaction>
</comment>
<feature type="domain" description="Uroporphyrinogen decarboxylase (URO-D)" evidence="11">
    <location>
        <begin position="181"/>
        <end position="197"/>
    </location>
</feature>
<dbReference type="InterPro" id="IPR038071">
    <property type="entry name" value="UROD/MetE-like_sf"/>
</dbReference>
<protein>
    <recommendedName>
        <fullName evidence="3 7">Uroporphyrinogen decarboxylase</fullName>
        <shortName evidence="7">UPD</shortName>
        <shortName evidence="7">URO-D</shortName>
        <ecNumber evidence="3 7">4.1.1.37</ecNumber>
    </recommendedName>
</protein>
<dbReference type="GO" id="GO:0005829">
    <property type="term" value="C:cytosol"/>
    <property type="evidence" value="ECO:0007669"/>
    <property type="project" value="TreeGrafter"/>
</dbReference>
<feature type="domain" description="Uroporphyrinogen decarboxylase (URO-D)" evidence="10">
    <location>
        <begin position="60"/>
        <end position="69"/>
    </location>
</feature>
<evidence type="ECO:0000256" key="5">
    <source>
        <dbReference type="ARBA" id="ARBA00023239"/>
    </source>
</evidence>
<dbReference type="SUPFAM" id="SSF51726">
    <property type="entry name" value="UROD/MetE-like"/>
    <property type="match status" value="1"/>
</dbReference>
<dbReference type="InterPro" id="IPR000257">
    <property type="entry name" value="Uroporphyrinogen_deCOase"/>
</dbReference>
<dbReference type="CDD" id="cd00717">
    <property type="entry name" value="URO-D"/>
    <property type="match status" value="1"/>
</dbReference>
<evidence type="ECO:0000256" key="4">
    <source>
        <dbReference type="ARBA" id="ARBA00022793"/>
    </source>
</evidence>
<keyword evidence="5 7" id="KW-0456">Lyase</keyword>
<dbReference type="OrthoDB" id="9806656at2"/>
<comment type="pathway">
    <text evidence="1 7 8">Porphyrin-containing compound metabolism; protoporphyrin-IX biosynthesis; coproporphyrinogen-III from 5-aminolevulinate: step 4/4.</text>
</comment>
<evidence type="ECO:0000313" key="13">
    <source>
        <dbReference type="Proteomes" id="UP000216311"/>
    </source>
</evidence>
<evidence type="ECO:0000259" key="11">
    <source>
        <dbReference type="PROSITE" id="PS00907"/>
    </source>
</evidence>
<feature type="site" description="Transition state stabilizer" evidence="7">
    <location>
        <position position="114"/>
    </location>
</feature>
<evidence type="ECO:0000256" key="8">
    <source>
        <dbReference type="RuleBase" id="RU000554"/>
    </source>
</evidence>
<keyword evidence="4 7" id="KW-0210">Decarboxylase</keyword>
<sequence length="404" mass="43311">MAAGAGAGSCWLAPLEPRQWVSRDGFDAPWQDGAVTETPAEPTGSDLVNAARGVQGERVPVWFMRQAGRSLPEYRQVREGTTMLEACFTPDLVREITMQPVRRHGVDAAIFYSDIMVPLKAAGVDLDIVPGRGPQIAHPISSRADVEALRPLEVGQLDAISEAVRLVVEELGGPDSSTALIGFAGAPFTLASYLVEGGPSKDYAATKALMVGDPELWHELCSRLAQLSAVFLQAQVAAGARVVQLFDSWAGALSARDYREYVMPHSAMVLAALKEHGVPRIHFGVGTGELLPLIGQAGAEVVGVDWRIPLDEASRRLGRAYAVQGNLDPALLGAPWSVLAERVRRVVREGAAAKGHIFNLGHGVPPTADPTVLTRIVELVHTEGPDLRAQGRAVAEQHHQEEQQ</sequence>
<comment type="caution">
    <text evidence="12">The sequence shown here is derived from an EMBL/GenBank/DDBJ whole genome shotgun (WGS) entry which is preliminary data.</text>
</comment>
<dbReference type="GO" id="GO:0006782">
    <property type="term" value="P:protoporphyrinogen IX biosynthetic process"/>
    <property type="evidence" value="ECO:0007669"/>
    <property type="project" value="UniProtKB-UniRule"/>
</dbReference>
<feature type="binding site" evidence="7">
    <location>
        <position position="248"/>
    </location>
    <ligand>
        <name>substrate</name>
    </ligand>
</feature>
<dbReference type="HAMAP" id="MF_00218">
    <property type="entry name" value="URO_D"/>
    <property type="match status" value="1"/>
</dbReference>
<dbReference type="UniPathway" id="UPA00251">
    <property type="reaction ID" value="UER00321"/>
</dbReference>
<dbReference type="InterPro" id="IPR006361">
    <property type="entry name" value="Uroporphyrinogen_deCO2ase_HemE"/>
</dbReference>
<feature type="binding site" evidence="7">
    <location>
        <position position="114"/>
    </location>
    <ligand>
        <name>substrate</name>
    </ligand>
</feature>
<keyword evidence="7" id="KW-0963">Cytoplasm</keyword>